<accession>A0A2V1D6Q8</accession>
<feature type="transmembrane region" description="Helical" evidence="2">
    <location>
        <begin position="119"/>
        <end position="143"/>
    </location>
</feature>
<feature type="region of interest" description="Disordered" evidence="1">
    <location>
        <begin position="1"/>
        <end position="31"/>
    </location>
</feature>
<dbReference type="AlphaFoldDB" id="A0A2V1D6Q8"/>
<organism evidence="3 4">
    <name type="scientific">Periconia macrospinosa</name>
    <dbReference type="NCBI Taxonomy" id="97972"/>
    <lineage>
        <taxon>Eukaryota</taxon>
        <taxon>Fungi</taxon>
        <taxon>Dikarya</taxon>
        <taxon>Ascomycota</taxon>
        <taxon>Pezizomycotina</taxon>
        <taxon>Dothideomycetes</taxon>
        <taxon>Pleosporomycetidae</taxon>
        <taxon>Pleosporales</taxon>
        <taxon>Massarineae</taxon>
        <taxon>Periconiaceae</taxon>
        <taxon>Periconia</taxon>
    </lineage>
</organism>
<reference evidence="3 4" key="1">
    <citation type="journal article" date="2018" name="Sci. Rep.">
        <title>Comparative genomics provides insights into the lifestyle and reveals functional heterogeneity of dark septate endophytic fungi.</title>
        <authorList>
            <person name="Knapp D.G."/>
            <person name="Nemeth J.B."/>
            <person name="Barry K."/>
            <person name="Hainaut M."/>
            <person name="Henrissat B."/>
            <person name="Johnson J."/>
            <person name="Kuo A."/>
            <person name="Lim J.H.P."/>
            <person name="Lipzen A."/>
            <person name="Nolan M."/>
            <person name="Ohm R.A."/>
            <person name="Tamas L."/>
            <person name="Grigoriev I.V."/>
            <person name="Spatafora J.W."/>
            <person name="Nagy L.G."/>
            <person name="Kovacs G.M."/>
        </authorList>
    </citation>
    <scope>NUCLEOTIDE SEQUENCE [LARGE SCALE GENOMIC DNA]</scope>
    <source>
        <strain evidence="3 4">DSE2036</strain>
    </source>
</reference>
<evidence type="ECO:0000313" key="3">
    <source>
        <dbReference type="EMBL" id="PVH92924.1"/>
    </source>
</evidence>
<keyword evidence="2" id="KW-0472">Membrane</keyword>
<evidence type="ECO:0000313" key="4">
    <source>
        <dbReference type="Proteomes" id="UP000244855"/>
    </source>
</evidence>
<proteinExistence type="predicted"/>
<feature type="region of interest" description="Disordered" evidence="1">
    <location>
        <begin position="43"/>
        <end position="70"/>
    </location>
</feature>
<dbReference type="EMBL" id="KZ805633">
    <property type="protein sequence ID" value="PVH92924.1"/>
    <property type="molecule type" value="Genomic_DNA"/>
</dbReference>
<keyword evidence="2" id="KW-1133">Transmembrane helix</keyword>
<keyword evidence="4" id="KW-1185">Reference proteome</keyword>
<gene>
    <name evidence="3" type="ORF">DM02DRAFT_733425</name>
</gene>
<dbReference type="OrthoDB" id="3686095at2759"/>
<sequence length="192" mass="21388">MAPGPIHLSTTSPSRPPPTASYTPLSPYTDTHQSPTLLTNNLLFPENDHSLTNHPPRRSSLASPPSPTTSIQSFDILDAIAWRTSYYDTYPNPSSSRRRRCRRTCTEGLRTRGWRKSRAHIIALAMVLLVLVVGCVVGTWAAVRWDGRRGVREACVRREGGLERCWKDWEWARCVGENGVGFCEGVVGEAGR</sequence>
<dbReference type="Proteomes" id="UP000244855">
    <property type="component" value="Unassembled WGS sequence"/>
</dbReference>
<evidence type="ECO:0000256" key="2">
    <source>
        <dbReference type="SAM" id="Phobius"/>
    </source>
</evidence>
<name>A0A2V1D6Q8_9PLEO</name>
<evidence type="ECO:0000256" key="1">
    <source>
        <dbReference type="SAM" id="MobiDB-lite"/>
    </source>
</evidence>
<keyword evidence="2" id="KW-0812">Transmembrane</keyword>
<protein>
    <submittedName>
        <fullName evidence="3">Uncharacterized protein</fullName>
    </submittedName>
</protein>